<proteinExistence type="predicted"/>
<dbReference type="VEuPathDB" id="TriTrypDB:TRSC58_00679"/>
<evidence type="ECO:0000256" key="1">
    <source>
        <dbReference type="SAM" id="Coils"/>
    </source>
</evidence>
<reference evidence="2 3" key="1">
    <citation type="submission" date="2013-07" db="EMBL/GenBank/DDBJ databases">
        <authorList>
            <person name="Stoco P.H."/>
            <person name="Wagner G."/>
            <person name="Gerber A."/>
            <person name="Zaha A."/>
            <person name="Thompson C."/>
            <person name="Bartholomeu D.C."/>
            <person name="Luckemeyer D.D."/>
            <person name="Bahia D."/>
            <person name="Loreto E."/>
            <person name="Prestes E.B."/>
            <person name="Lima F.M."/>
            <person name="Rodrigues-Luiz G."/>
            <person name="Vallejo G.A."/>
            <person name="Filho J.F."/>
            <person name="Monteiro K.M."/>
            <person name="Tyler K.M."/>
            <person name="de Almeida L.G."/>
            <person name="Ortiz M.F."/>
            <person name="Siervo M.A."/>
            <person name="de Moraes M.H."/>
            <person name="Cunha O.L."/>
            <person name="Mendonca-Neto R."/>
            <person name="Silva R."/>
            <person name="Teixeira S.M."/>
            <person name="Murta S.M."/>
            <person name="Sincero T.C."/>
            <person name="Mendes T.A."/>
            <person name="Urmenyi T.P."/>
            <person name="Silva V.G."/>
            <person name="da Rocha W.D."/>
            <person name="Andersson B."/>
            <person name="Romanha A.J."/>
            <person name="Steindel M."/>
            <person name="de Vasconcelos A.T."/>
            <person name="Grisard E.C."/>
        </authorList>
    </citation>
    <scope>NUCLEOTIDE SEQUENCE [LARGE SCALE GENOMIC DNA]</scope>
    <source>
        <strain evidence="2 3">SC58</strain>
    </source>
</reference>
<gene>
    <name evidence="2" type="ORF">TRSC58_00679</name>
</gene>
<dbReference type="AlphaFoldDB" id="A0A061JBY7"/>
<dbReference type="OrthoDB" id="249933at2759"/>
<protein>
    <submittedName>
        <fullName evidence="2">Uncharacterized protein</fullName>
    </submittedName>
</protein>
<dbReference type="Proteomes" id="UP000031737">
    <property type="component" value="Unassembled WGS sequence"/>
</dbReference>
<evidence type="ECO:0000313" key="3">
    <source>
        <dbReference type="Proteomes" id="UP000031737"/>
    </source>
</evidence>
<dbReference type="EMBL" id="AUPL01000679">
    <property type="protein sequence ID" value="ESL11566.1"/>
    <property type="molecule type" value="Genomic_DNA"/>
</dbReference>
<feature type="coiled-coil region" evidence="1">
    <location>
        <begin position="227"/>
        <end position="297"/>
    </location>
</feature>
<name>A0A061JBY7_TRYRA</name>
<evidence type="ECO:0000313" key="2">
    <source>
        <dbReference type="EMBL" id="ESL11566.1"/>
    </source>
</evidence>
<accession>A0A061JBY7</accession>
<sequence>MRSFLDRVGLWGERSGVRAYGKRHICGAGELDDERSTGTSNAASESTTAVTKTAMTATAAEGNCDAVNGSGIAAVTPSFGTGMDEHLLAVARASEFSALKALELCQLEVLQLQRMWDLDRETQRWTIVLLQEEVCELRQQLEHKRRSSSMQRTRESVTGTKALSVLSVNGGSQSLRCTFGMDAAEANATSEAPMTSDTEGSNARSEASAECASTFQPSHVMYDSTRVEELEERIERYGRLLHDANRECGELRAELSRVVRQLYDDRRYFTRHISSLLREKEEMARRHARTLSRLDETTGLLVAARAAEQAALQRFFSEGGQSELPRMCEVPTEGAGSGAVHCLHCGCSSIACSESQRRSVDASVERQRCNSLALRQTTLEDELCVLECEVERDTRNVEGMCHIIGRLIDEVDGHARDCRAANQEAVGCLREMSLLWFTDEEDARGDDDADTDDVDGHKSEDVISLLRLQGDEKRDGAKSPECAPPLAFHASSLLPLERTSWGDTSTTAAANATACGAVVSPS</sequence>
<keyword evidence="3" id="KW-1185">Reference proteome</keyword>
<comment type="caution">
    <text evidence="2">The sequence shown here is derived from an EMBL/GenBank/DDBJ whole genome shotgun (WGS) entry which is preliminary data.</text>
</comment>
<keyword evidence="1" id="KW-0175">Coiled coil</keyword>
<organism evidence="2 3">
    <name type="scientific">Trypanosoma rangeli SC58</name>
    <dbReference type="NCBI Taxonomy" id="429131"/>
    <lineage>
        <taxon>Eukaryota</taxon>
        <taxon>Discoba</taxon>
        <taxon>Euglenozoa</taxon>
        <taxon>Kinetoplastea</taxon>
        <taxon>Metakinetoplastina</taxon>
        <taxon>Trypanosomatida</taxon>
        <taxon>Trypanosomatidae</taxon>
        <taxon>Trypanosoma</taxon>
        <taxon>Herpetosoma</taxon>
    </lineage>
</organism>